<dbReference type="AlphaFoldDB" id="A0A835GZN8"/>
<feature type="region of interest" description="Disordered" evidence="1">
    <location>
        <begin position="464"/>
        <end position="486"/>
    </location>
</feature>
<sequence>MEILTSDKFLLHHSNLFFKSNFHKPPSLFPHFFLKKHPKKQSFCTISTSNSLNYGGWEDLKLIEDLNYTSKFDELQSFLVSIGINDKKHVFMFVLGFFSALAISRVRVSSILVFPASVLVFAFGFSLGFFRQGGVKELSRNGSNKKGFKDEKMRKLVELFSELDGKVVKLEKDMKIGLELDNVVQVGEFESYCNVVKNINLDILQAKNVVEALVNDITVECNGESVDHGQVERNLNQKSSRKKREVGASSSDIFQFIVGMFQENGSVAKPSKVKDIVKKETVEPLNFKGVNNPSGNDVLVGRNEEVKISEVNSKKGNTMMDFNNRAFSQDLAQTSVNGDRKAQVIQEMVNGNSSMKVNDLRTLSRDEVFSRHNYSSQFVNNNGNIMEIGRQNGKEMFINRDNLYDPLDPGVDRRSTEADMRSFTMESKALQQEEIVGASNGYHVHSYREKGEIGRYKFDVTERREVSDDAHNSDNQRTACDLEEDSASSSSVVSEDIMFNKHLTEATDLLKEARVCLKDEVDEDRAEVILYKSASLLSRATALKPMSLLAVGQLGNAFLLHGELKLRMSRELRTFLSRGDSLSRHKSRLALKSINEENMSRDRVASILVDVCEECEELLVEAGRRYRVALSIDGSDVRALYNWGLALSYRAQLIADVGPEAASDADRVYLAAIDKFNAMMSTNKAYAPDALFRWGVILQQRSRLRPSKPKEKMRLLHQAKSLLEDAVSMDTNNLQVREALSSCISEIECRSF</sequence>
<dbReference type="Gene3D" id="1.25.40.10">
    <property type="entry name" value="Tetratricopeptide repeat domain"/>
    <property type="match status" value="1"/>
</dbReference>
<comment type="caution">
    <text evidence="3">The sequence shown here is derived from an EMBL/GenBank/DDBJ whole genome shotgun (WGS) entry which is preliminary data.</text>
</comment>
<dbReference type="OrthoDB" id="552664at2759"/>
<feature type="compositionally biased region" description="Basic and acidic residues" evidence="1">
    <location>
        <begin position="464"/>
        <end position="474"/>
    </location>
</feature>
<dbReference type="Proteomes" id="UP000631114">
    <property type="component" value="Unassembled WGS sequence"/>
</dbReference>
<dbReference type="PANTHER" id="PTHR36888:SF2">
    <property type="entry name" value="TETRATRICOPEPTIDE REPEAT (TPR)-LIKE SUPERFAMILY PROTEIN"/>
    <property type="match status" value="1"/>
</dbReference>
<evidence type="ECO:0000313" key="3">
    <source>
        <dbReference type="EMBL" id="KAF9589500.1"/>
    </source>
</evidence>
<dbReference type="SUPFAM" id="SSF48452">
    <property type="entry name" value="TPR-like"/>
    <property type="match status" value="1"/>
</dbReference>
<dbReference type="InterPro" id="IPR011990">
    <property type="entry name" value="TPR-like_helical_dom_sf"/>
</dbReference>
<keyword evidence="2" id="KW-0472">Membrane</keyword>
<evidence type="ECO:0000256" key="2">
    <source>
        <dbReference type="SAM" id="Phobius"/>
    </source>
</evidence>
<name>A0A835GZN8_9MAGN</name>
<dbReference type="EMBL" id="JADFTS010000009">
    <property type="protein sequence ID" value="KAF9589500.1"/>
    <property type="molecule type" value="Genomic_DNA"/>
</dbReference>
<keyword evidence="2" id="KW-1133">Transmembrane helix</keyword>
<gene>
    <name evidence="3" type="ORF">IFM89_025047</name>
</gene>
<protein>
    <submittedName>
        <fullName evidence="3">Uncharacterized protein</fullName>
    </submittedName>
</protein>
<accession>A0A835GZN8</accession>
<reference evidence="3 4" key="1">
    <citation type="submission" date="2020-10" db="EMBL/GenBank/DDBJ databases">
        <title>The Coptis chinensis genome and diversification of protoberbering-type alkaloids.</title>
        <authorList>
            <person name="Wang B."/>
            <person name="Shu S."/>
            <person name="Song C."/>
            <person name="Liu Y."/>
        </authorList>
    </citation>
    <scope>NUCLEOTIDE SEQUENCE [LARGE SCALE GENOMIC DNA]</scope>
    <source>
        <strain evidence="3">HL-2020</strain>
        <tissue evidence="3">Leaf</tissue>
    </source>
</reference>
<proteinExistence type="predicted"/>
<dbReference type="PANTHER" id="PTHR36888">
    <property type="entry name" value="TETRATRICOPEPTIDE-LIKE HELICAL DOMAIN-CONTAINING PROTEIN-RELATED"/>
    <property type="match status" value="1"/>
</dbReference>
<evidence type="ECO:0000256" key="1">
    <source>
        <dbReference type="SAM" id="MobiDB-lite"/>
    </source>
</evidence>
<evidence type="ECO:0000313" key="4">
    <source>
        <dbReference type="Proteomes" id="UP000631114"/>
    </source>
</evidence>
<feature type="transmembrane region" description="Helical" evidence="2">
    <location>
        <begin position="112"/>
        <end position="130"/>
    </location>
</feature>
<keyword evidence="2" id="KW-0812">Transmembrane</keyword>
<keyword evidence="4" id="KW-1185">Reference proteome</keyword>
<organism evidence="3 4">
    <name type="scientific">Coptis chinensis</name>
    <dbReference type="NCBI Taxonomy" id="261450"/>
    <lineage>
        <taxon>Eukaryota</taxon>
        <taxon>Viridiplantae</taxon>
        <taxon>Streptophyta</taxon>
        <taxon>Embryophyta</taxon>
        <taxon>Tracheophyta</taxon>
        <taxon>Spermatophyta</taxon>
        <taxon>Magnoliopsida</taxon>
        <taxon>Ranunculales</taxon>
        <taxon>Ranunculaceae</taxon>
        <taxon>Coptidoideae</taxon>
        <taxon>Coptis</taxon>
    </lineage>
</organism>